<dbReference type="EMBL" id="SNZR01000018">
    <property type="protein sequence ID" value="TDR85268.1"/>
    <property type="molecule type" value="Genomic_DNA"/>
</dbReference>
<dbReference type="Gene3D" id="3.40.50.300">
    <property type="entry name" value="P-loop containing nucleotide triphosphate hydrolases"/>
    <property type="match status" value="1"/>
</dbReference>
<comment type="caution">
    <text evidence="5">The sequence shown here is derived from an EMBL/GenBank/DDBJ whole genome shotgun (WGS) entry which is preliminary data.</text>
</comment>
<dbReference type="AlphaFoldDB" id="A0A4R7BJ50"/>
<proteinExistence type="predicted"/>
<dbReference type="Proteomes" id="UP000295122">
    <property type="component" value="Unassembled WGS sequence"/>
</dbReference>
<dbReference type="InterPro" id="IPR027417">
    <property type="entry name" value="P-loop_NTPase"/>
</dbReference>
<dbReference type="GO" id="GO:0015192">
    <property type="term" value="F:L-phenylalanine transmembrane transporter activity"/>
    <property type="evidence" value="ECO:0007669"/>
    <property type="project" value="TreeGrafter"/>
</dbReference>
<dbReference type="GO" id="GO:0042941">
    <property type="term" value="P:D-alanine transmembrane transport"/>
    <property type="evidence" value="ECO:0007669"/>
    <property type="project" value="TreeGrafter"/>
</dbReference>
<dbReference type="PANTHER" id="PTHR45772">
    <property type="entry name" value="CONSERVED COMPONENT OF ABC TRANSPORTER FOR NATURAL AMINO ACIDS-RELATED"/>
    <property type="match status" value="1"/>
</dbReference>
<dbReference type="OrthoDB" id="9779872at2"/>
<dbReference type="RefSeq" id="WP_133774949.1">
    <property type="nucleotide sequence ID" value="NZ_SNZR01000018.1"/>
</dbReference>
<dbReference type="SMART" id="SM00382">
    <property type="entry name" value="AAA"/>
    <property type="match status" value="1"/>
</dbReference>
<keyword evidence="3 5" id="KW-0067">ATP-binding</keyword>
<dbReference type="InterPro" id="IPR032823">
    <property type="entry name" value="BCA_ABC_TP_C"/>
</dbReference>
<evidence type="ECO:0000256" key="1">
    <source>
        <dbReference type="ARBA" id="ARBA00022448"/>
    </source>
</evidence>
<accession>A0A4R7BJ50</accession>
<dbReference type="PANTHER" id="PTHR45772:SF7">
    <property type="entry name" value="AMINO ACID ABC TRANSPORTER ATP-BINDING PROTEIN"/>
    <property type="match status" value="1"/>
</dbReference>
<gene>
    <name evidence="5" type="ORF">EV668_4817</name>
</gene>
<reference evidence="5 6" key="1">
    <citation type="submission" date="2019-03" db="EMBL/GenBank/DDBJ databases">
        <title>Genomic Encyclopedia of Type Strains, Phase IV (KMG-IV): sequencing the most valuable type-strain genomes for metagenomic binning, comparative biology and taxonomic classification.</title>
        <authorList>
            <person name="Goeker M."/>
        </authorList>
    </citation>
    <scope>NUCLEOTIDE SEQUENCE [LARGE SCALE GENOMIC DNA]</scope>
    <source>
        <strain evidence="5 6">DSM 25903</strain>
    </source>
</reference>
<dbReference type="SUPFAM" id="SSF52540">
    <property type="entry name" value="P-loop containing nucleoside triphosphate hydrolases"/>
    <property type="match status" value="1"/>
</dbReference>
<protein>
    <submittedName>
        <fullName evidence="5">Branched-chain amino acid transport system ATP-binding protein</fullName>
    </submittedName>
</protein>
<dbReference type="CDD" id="cd03219">
    <property type="entry name" value="ABC_Mj1267_LivG_branched"/>
    <property type="match status" value="1"/>
</dbReference>
<feature type="domain" description="ABC transporter" evidence="4">
    <location>
        <begin position="5"/>
        <end position="252"/>
    </location>
</feature>
<keyword evidence="2" id="KW-0547">Nucleotide-binding</keyword>
<dbReference type="GO" id="GO:1903805">
    <property type="term" value="P:L-valine import across plasma membrane"/>
    <property type="evidence" value="ECO:0007669"/>
    <property type="project" value="TreeGrafter"/>
</dbReference>
<dbReference type="Pfam" id="PF00005">
    <property type="entry name" value="ABC_tran"/>
    <property type="match status" value="1"/>
</dbReference>
<dbReference type="InterPro" id="IPR003593">
    <property type="entry name" value="AAA+_ATPase"/>
</dbReference>
<keyword evidence="1" id="KW-0813">Transport</keyword>
<dbReference type="PROSITE" id="PS50893">
    <property type="entry name" value="ABC_TRANSPORTER_2"/>
    <property type="match status" value="1"/>
</dbReference>
<keyword evidence="6" id="KW-1185">Reference proteome</keyword>
<evidence type="ECO:0000259" key="4">
    <source>
        <dbReference type="PROSITE" id="PS50893"/>
    </source>
</evidence>
<evidence type="ECO:0000256" key="3">
    <source>
        <dbReference type="ARBA" id="ARBA00022840"/>
    </source>
</evidence>
<dbReference type="GO" id="GO:1903806">
    <property type="term" value="P:L-isoleucine import across plasma membrane"/>
    <property type="evidence" value="ECO:0007669"/>
    <property type="project" value="TreeGrafter"/>
</dbReference>
<dbReference type="InterPro" id="IPR003439">
    <property type="entry name" value="ABC_transporter-like_ATP-bd"/>
</dbReference>
<evidence type="ECO:0000256" key="2">
    <source>
        <dbReference type="ARBA" id="ARBA00022741"/>
    </source>
</evidence>
<evidence type="ECO:0000313" key="5">
    <source>
        <dbReference type="EMBL" id="TDR85268.1"/>
    </source>
</evidence>
<evidence type="ECO:0000313" key="6">
    <source>
        <dbReference type="Proteomes" id="UP000295122"/>
    </source>
</evidence>
<dbReference type="InterPro" id="IPR051120">
    <property type="entry name" value="ABC_AA/LPS_Transport"/>
</dbReference>
<dbReference type="GO" id="GO:0016887">
    <property type="term" value="F:ATP hydrolysis activity"/>
    <property type="evidence" value="ECO:0007669"/>
    <property type="project" value="InterPro"/>
</dbReference>
<organism evidence="5 6">
    <name type="scientific">Enterovirga rhinocerotis</name>
    <dbReference type="NCBI Taxonomy" id="1339210"/>
    <lineage>
        <taxon>Bacteria</taxon>
        <taxon>Pseudomonadati</taxon>
        <taxon>Pseudomonadota</taxon>
        <taxon>Alphaproteobacteria</taxon>
        <taxon>Hyphomicrobiales</taxon>
        <taxon>Methylobacteriaceae</taxon>
        <taxon>Enterovirga</taxon>
    </lineage>
</organism>
<dbReference type="GO" id="GO:0005304">
    <property type="term" value="F:L-valine transmembrane transporter activity"/>
    <property type="evidence" value="ECO:0007669"/>
    <property type="project" value="TreeGrafter"/>
</dbReference>
<sequence length="269" mass="27849">MSALLSVNELSRSFGGIKAVAGVGLSVDQGEIVGLVGPNGAGKTTLFNLITGTLKPDAGQVVFGGRRLVAGEPGANARLGLARSFQQATTIADLSVRAHLERAAVFPALGRPSFLLRRSAVMAVRERAAATVQEILVFAGLDRVAEESADALPYGLQKILGVAMALATGPKMLLADEPAAGLNGAETLVMEALLRRIRDTRGIALMVIEHDVPLVMRLSDRIVALAHGTVIAEGKPAEVRADRAFIEAYLGGEADFGAASGPEGEAHAA</sequence>
<name>A0A4R7BJ50_9HYPH</name>
<dbReference type="GO" id="GO:0005524">
    <property type="term" value="F:ATP binding"/>
    <property type="evidence" value="ECO:0007669"/>
    <property type="project" value="UniProtKB-KW"/>
</dbReference>
<dbReference type="GO" id="GO:0015188">
    <property type="term" value="F:L-isoleucine transmembrane transporter activity"/>
    <property type="evidence" value="ECO:0007669"/>
    <property type="project" value="TreeGrafter"/>
</dbReference>
<dbReference type="GO" id="GO:0005886">
    <property type="term" value="C:plasma membrane"/>
    <property type="evidence" value="ECO:0007669"/>
    <property type="project" value="TreeGrafter"/>
</dbReference>
<dbReference type="GO" id="GO:0015808">
    <property type="term" value="P:L-alanine transport"/>
    <property type="evidence" value="ECO:0007669"/>
    <property type="project" value="TreeGrafter"/>
</dbReference>
<dbReference type="Pfam" id="PF12399">
    <property type="entry name" value="BCA_ABC_TP_C"/>
    <property type="match status" value="1"/>
</dbReference>